<evidence type="ECO:0000256" key="7">
    <source>
        <dbReference type="ARBA" id="ARBA00022771"/>
    </source>
</evidence>
<proteinExistence type="inferred from homology"/>
<sequence length="516" mass="58390">MHRNKNRNGDCHRWEKVLYKRQPFPDNHTDETLFLDQLRTNVGLVHYPFLSAFCGACVVMAHLDLVVLFLCCFELVQSDAIGPLALFWIGAGVAFTLLVFSGLLQSTPVFRITSSEFVEHCRTLATILAFGYAFTPVIRTLTTSISTDTIYASAILLFFASLVVHDYGINVPVVSLPLSANLCLAASVFLISRLQSDLMAFLLLALSLCLFCFWPRLRNALFDRWHLLPPLTLLPLSVMSTVALAKLVEPQLAFMHFLLHLSIVLFCPWLFVRMQSIKRRMAGERVKIFDLFNDIEDAVDRSNQLAEMLISGGQRDQLEQFGGLLGRLAELDRNLDVDLRTVDDTFRQFGTAETEKRVLAKQFNENRKNMQMPANAGRSQPNIAAIRKKLEAALEGGMDGTAQNNGGGNQLQGEEEEEDDMQFTENVLSAKDPITKRDIKDPVKNSICGHIYDRQAVQAFIEECRERRQLCQCPVQMCRNKKLLQMAQMAPCPDFFKMIRRQRRSMSRGVESSQGH</sequence>
<evidence type="ECO:0000256" key="9">
    <source>
        <dbReference type="ARBA" id="ARBA00022989"/>
    </source>
</evidence>
<accession>A0A183BHN4</accession>
<evidence type="ECO:0000256" key="4">
    <source>
        <dbReference type="ARBA" id="ARBA00022502"/>
    </source>
</evidence>
<dbReference type="Gene3D" id="3.30.40.10">
    <property type="entry name" value="Zinc/RING finger domain, C3HC4 (zinc finger)"/>
    <property type="match status" value="1"/>
</dbReference>
<reference evidence="15" key="1">
    <citation type="submission" date="2013-12" db="EMBL/GenBank/DDBJ databases">
        <authorList>
            <person name="Aslett M."/>
        </authorList>
    </citation>
    <scope>NUCLEOTIDE SEQUENCE [LARGE SCALE GENOMIC DNA]</scope>
    <source>
        <strain evidence="15">Lindley</strain>
    </source>
</reference>
<feature type="transmembrane region" description="Helical" evidence="13">
    <location>
        <begin position="198"/>
        <end position="215"/>
    </location>
</feature>
<feature type="transmembrane region" description="Helical" evidence="13">
    <location>
        <begin position="49"/>
        <end position="73"/>
    </location>
</feature>
<dbReference type="Pfam" id="PF06432">
    <property type="entry name" value="GPI2"/>
    <property type="match status" value="1"/>
</dbReference>
<dbReference type="WBParaSite" id="GPLIN_000011200">
    <property type="protein sequence ID" value="GPLIN_000011200"/>
    <property type="gene ID" value="GPLIN_000011200"/>
</dbReference>
<evidence type="ECO:0000256" key="13">
    <source>
        <dbReference type="SAM" id="Phobius"/>
    </source>
</evidence>
<evidence type="ECO:0000256" key="6">
    <source>
        <dbReference type="ARBA" id="ARBA00022723"/>
    </source>
</evidence>
<keyword evidence="9 13" id="KW-1133">Transmembrane helix</keyword>
<keyword evidence="6" id="KW-0479">Metal-binding</keyword>
<reference evidence="15" key="2">
    <citation type="submission" date="2014-05" db="EMBL/GenBank/DDBJ databases">
        <title>The genome and life-stage specific transcriptomes of Globodera pallida elucidate key aspects of plant parasitism by a cyst nematode.</title>
        <authorList>
            <person name="Cotton J.A."/>
            <person name="Lilley C.J."/>
            <person name="Jones L.M."/>
            <person name="Kikuchi T."/>
            <person name="Reid A.J."/>
            <person name="Thorpe P."/>
            <person name="Tsai I.J."/>
            <person name="Beasley H."/>
            <person name="Blok V."/>
            <person name="Cock P.J.A."/>
            <person name="Van den Akker S.E."/>
            <person name="Holroyd N."/>
            <person name="Hunt M."/>
            <person name="Mantelin S."/>
            <person name="Naghra H."/>
            <person name="Pain A."/>
            <person name="Palomares-Rius J.E."/>
            <person name="Zarowiecki M."/>
            <person name="Berriman M."/>
            <person name="Jones J.T."/>
            <person name="Urwin P.E."/>
        </authorList>
    </citation>
    <scope>NUCLEOTIDE SEQUENCE [LARGE SCALE GENOMIC DNA]</scope>
    <source>
        <strain evidence="15">Lindley</strain>
    </source>
</reference>
<dbReference type="AlphaFoldDB" id="A0A183BHN4"/>
<evidence type="ECO:0000256" key="2">
    <source>
        <dbReference type="ARBA" id="ARBA00004687"/>
    </source>
</evidence>
<feature type="transmembrane region" description="Helical" evidence="13">
    <location>
        <begin position="149"/>
        <end position="169"/>
    </location>
</feature>
<comment type="similarity">
    <text evidence="3">Belongs to the PIGC family.</text>
</comment>
<dbReference type="Proteomes" id="UP000050741">
    <property type="component" value="Unassembled WGS sequence"/>
</dbReference>
<keyword evidence="10 13" id="KW-0472">Membrane</keyword>
<evidence type="ECO:0000313" key="16">
    <source>
        <dbReference type="WBParaSite" id="GPLIN_000011200"/>
    </source>
</evidence>
<feature type="transmembrane region" description="Helical" evidence="13">
    <location>
        <begin position="85"/>
        <end position="104"/>
    </location>
</feature>
<dbReference type="InterPro" id="IPR013083">
    <property type="entry name" value="Znf_RING/FYVE/PHD"/>
</dbReference>
<evidence type="ECO:0000256" key="5">
    <source>
        <dbReference type="ARBA" id="ARBA00022692"/>
    </source>
</evidence>
<name>A0A183BHN4_GLOPA</name>
<dbReference type="GO" id="GO:0008270">
    <property type="term" value="F:zinc ion binding"/>
    <property type="evidence" value="ECO:0007669"/>
    <property type="project" value="UniProtKB-KW"/>
</dbReference>
<evidence type="ECO:0000256" key="11">
    <source>
        <dbReference type="PROSITE-ProRule" id="PRU00452"/>
    </source>
</evidence>
<dbReference type="PANTHER" id="PTHR12982:SF0">
    <property type="entry name" value="PHOSPHATIDYLINOSITOL N-ACETYLGLUCOSAMINYLTRANSFERASE SUBUNIT C"/>
    <property type="match status" value="1"/>
</dbReference>
<comment type="pathway">
    <text evidence="2">Glycolipid biosynthesis; glycosylphosphatidylinositol-anchor biosynthesis.</text>
</comment>
<dbReference type="InterPro" id="IPR009450">
    <property type="entry name" value="Plno_GlcNAc_GPI2"/>
</dbReference>
<feature type="transmembrane region" description="Helical" evidence="13">
    <location>
        <begin position="253"/>
        <end position="272"/>
    </location>
</feature>
<evidence type="ECO:0000256" key="1">
    <source>
        <dbReference type="ARBA" id="ARBA00004141"/>
    </source>
</evidence>
<keyword evidence="8" id="KW-0862">Zinc</keyword>
<evidence type="ECO:0000256" key="10">
    <source>
        <dbReference type="ARBA" id="ARBA00023136"/>
    </source>
</evidence>
<dbReference type="CDD" id="cd16651">
    <property type="entry name" value="SPL-RING_NSE2"/>
    <property type="match status" value="1"/>
</dbReference>
<evidence type="ECO:0000256" key="12">
    <source>
        <dbReference type="SAM" id="MobiDB-lite"/>
    </source>
</evidence>
<organism evidence="15 16">
    <name type="scientific">Globodera pallida</name>
    <name type="common">Potato cyst nematode worm</name>
    <name type="synonym">Heterodera pallida</name>
    <dbReference type="NCBI Taxonomy" id="36090"/>
    <lineage>
        <taxon>Eukaryota</taxon>
        <taxon>Metazoa</taxon>
        <taxon>Ecdysozoa</taxon>
        <taxon>Nematoda</taxon>
        <taxon>Chromadorea</taxon>
        <taxon>Rhabditida</taxon>
        <taxon>Tylenchina</taxon>
        <taxon>Tylenchomorpha</taxon>
        <taxon>Tylenchoidea</taxon>
        <taxon>Heteroderidae</taxon>
        <taxon>Heteroderinae</taxon>
        <taxon>Globodera</taxon>
    </lineage>
</organism>
<dbReference type="GO" id="GO:0000506">
    <property type="term" value="C:glycosylphosphatidylinositol-N-acetylglucosaminyltransferase (GPI-GnT) complex"/>
    <property type="evidence" value="ECO:0007669"/>
    <property type="project" value="TreeGrafter"/>
</dbReference>
<comment type="subcellular location">
    <subcellularLocation>
        <location evidence="1">Membrane</location>
        <topology evidence="1">Multi-pass membrane protein</topology>
    </subcellularLocation>
</comment>
<dbReference type="GO" id="GO:0006506">
    <property type="term" value="P:GPI anchor biosynthetic process"/>
    <property type="evidence" value="ECO:0007669"/>
    <property type="project" value="UniProtKB-UniPathway"/>
</dbReference>
<reference evidence="16" key="3">
    <citation type="submission" date="2016-06" db="UniProtKB">
        <authorList>
            <consortium name="WormBaseParasite"/>
        </authorList>
    </citation>
    <scope>IDENTIFICATION</scope>
</reference>
<evidence type="ECO:0000256" key="3">
    <source>
        <dbReference type="ARBA" id="ARBA00008321"/>
    </source>
</evidence>
<feature type="region of interest" description="Disordered" evidence="12">
    <location>
        <begin position="397"/>
        <end position="416"/>
    </location>
</feature>
<evidence type="ECO:0000256" key="8">
    <source>
        <dbReference type="ARBA" id="ARBA00022833"/>
    </source>
</evidence>
<keyword evidence="4" id="KW-0337">GPI-anchor biosynthesis</keyword>
<dbReference type="UniPathway" id="UPA00196"/>
<keyword evidence="7 11" id="KW-0863">Zinc-finger</keyword>
<feature type="domain" description="SP-RING-type" evidence="14">
    <location>
        <begin position="417"/>
        <end position="504"/>
    </location>
</feature>
<evidence type="ECO:0000313" key="15">
    <source>
        <dbReference type="Proteomes" id="UP000050741"/>
    </source>
</evidence>
<evidence type="ECO:0000259" key="14">
    <source>
        <dbReference type="PROSITE" id="PS51044"/>
    </source>
</evidence>
<dbReference type="PROSITE" id="PS51044">
    <property type="entry name" value="ZF_SP_RING"/>
    <property type="match status" value="1"/>
</dbReference>
<dbReference type="PANTHER" id="PTHR12982">
    <property type="entry name" value="PHOSPHATIDYLINOSITOL GLYCAN, CLASS C"/>
    <property type="match status" value="1"/>
</dbReference>
<dbReference type="Pfam" id="PF11789">
    <property type="entry name" value="zf-Nse"/>
    <property type="match status" value="1"/>
</dbReference>
<keyword evidence="15" id="KW-1185">Reference proteome</keyword>
<dbReference type="InterPro" id="IPR004181">
    <property type="entry name" value="Znf_MIZ"/>
</dbReference>
<protein>
    <submittedName>
        <fullName evidence="16">SP-RING-type domain-containing protein</fullName>
    </submittedName>
</protein>
<keyword evidence="5 13" id="KW-0812">Transmembrane</keyword>